<dbReference type="InterPro" id="IPR022023">
    <property type="entry name" value="U1snRNP70_N"/>
</dbReference>
<dbReference type="Proteomes" id="UP001140949">
    <property type="component" value="Unassembled WGS sequence"/>
</dbReference>
<feature type="compositionally biased region" description="Basic and acidic residues" evidence="8">
    <location>
        <begin position="312"/>
        <end position="384"/>
    </location>
</feature>
<feature type="domain" description="RRM" evidence="9">
    <location>
        <begin position="138"/>
        <end position="216"/>
    </location>
</feature>
<dbReference type="AlphaFoldDB" id="A0AAX6FFJ3"/>
<dbReference type="GO" id="GO:0030619">
    <property type="term" value="F:U1 snRNA binding"/>
    <property type="evidence" value="ECO:0007669"/>
    <property type="project" value="InterPro"/>
</dbReference>
<dbReference type="FunFam" id="3.30.70.330:FF:000153">
    <property type="entry name" value="U1 small nuclear ribonucleoprotein 70 kDa"/>
    <property type="match status" value="1"/>
</dbReference>
<dbReference type="GO" id="GO:0071011">
    <property type="term" value="C:precatalytic spliceosome"/>
    <property type="evidence" value="ECO:0007669"/>
    <property type="project" value="TreeGrafter"/>
</dbReference>
<sequence length="504" mass="59784">MGDLNDPFMRNRDAAVQARTKPQNRANVLQLKLIGQSHPTGLTTNLLKLFEPRPPLEYKLPIEKRKPLPYSGMAQYVSKFAEPGDPEYAPPVQKAETPTEKRARIQKLRLEKGVAKAAEELQKYDPHEDPNVTGDPYKTLFVARLNYETTEHRIKREFEAYGPIKRVRLVTDKETNKPRGYAFIEYMHTRDMKTAYKQADGRKLDNRRVLVDVERGRTVPNWRPRRLGGGLGTTRIGSEDLNQKHTGREQQQIASGGPRRSEELRVREDRYGERDREKSRERGRDRECEREKSRERSHDRGREDRHRHHRDHDRTRDRERDHGRDRDRACGRDRKRDRGHDYDRDRDRDRDRPREREREWERDKDYGRPSHERGRGYTQERDIEYGLNQPIQDLERHGARERELEPGEHDYGREWYGERAKHGHGHGRGYDYRENCDNVQPRGLGEAEHEQERFRRQGHEYYGDQYENMEGVNNKGQFGEGDPDEHEEGEAGGEYQRSERSPSR</sequence>
<dbReference type="SMART" id="SM00360">
    <property type="entry name" value="RRM"/>
    <property type="match status" value="1"/>
</dbReference>
<feature type="compositionally biased region" description="Acidic residues" evidence="8">
    <location>
        <begin position="481"/>
        <end position="491"/>
    </location>
</feature>
<keyword evidence="4 7" id="KW-0694">RNA-binding</keyword>
<feature type="region of interest" description="Disordered" evidence="8">
    <location>
        <begin position="82"/>
        <end position="101"/>
    </location>
</feature>
<evidence type="ECO:0000259" key="9">
    <source>
        <dbReference type="PROSITE" id="PS50102"/>
    </source>
</evidence>
<dbReference type="GO" id="GO:0000398">
    <property type="term" value="P:mRNA splicing, via spliceosome"/>
    <property type="evidence" value="ECO:0007669"/>
    <property type="project" value="TreeGrafter"/>
</dbReference>
<dbReference type="CDD" id="cd12236">
    <property type="entry name" value="RRM_snRNP70"/>
    <property type="match status" value="1"/>
</dbReference>
<keyword evidence="11" id="KW-1185">Reference proteome</keyword>
<dbReference type="SUPFAM" id="SSF54928">
    <property type="entry name" value="RNA-binding domain, RBD"/>
    <property type="match status" value="1"/>
</dbReference>
<dbReference type="Pfam" id="PF12220">
    <property type="entry name" value="U1snRNP70_N"/>
    <property type="match status" value="1"/>
</dbReference>
<reference evidence="10" key="1">
    <citation type="journal article" date="2023" name="GigaByte">
        <title>Genome assembly of the bearded iris, Iris pallida Lam.</title>
        <authorList>
            <person name="Bruccoleri R.E."/>
            <person name="Oakeley E.J."/>
            <person name="Faust A.M.E."/>
            <person name="Altorfer M."/>
            <person name="Dessus-Babus S."/>
            <person name="Burckhardt D."/>
            <person name="Oertli M."/>
            <person name="Naumann U."/>
            <person name="Petersen F."/>
            <person name="Wong J."/>
        </authorList>
    </citation>
    <scope>NUCLEOTIDE SEQUENCE</scope>
    <source>
        <strain evidence="10">GSM-AAB239-AS_SAM_17_03QT</strain>
    </source>
</reference>
<evidence type="ECO:0000256" key="4">
    <source>
        <dbReference type="ARBA" id="ARBA00022884"/>
    </source>
</evidence>
<dbReference type="InterPro" id="IPR034143">
    <property type="entry name" value="snRNP70_RRM"/>
</dbReference>
<dbReference type="PANTHER" id="PTHR13952">
    <property type="entry name" value="U1 SMALL NUCLEAR RIBONUCLEOPROTEIN 70 KD"/>
    <property type="match status" value="1"/>
</dbReference>
<accession>A0AAX6FFJ3</accession>
<feature type="compositionally biased region" description="Basic and acidic residues" evidence="8">
    <location>
        <begin position="445"/>
        <end position="462"/>
    </location>
</feature>
<dbReference type="InterPro" id="IPR000504">
    <property type="entry name" value="RRM_dom"/>
</dbReference>
<evidence type="ECO:0000256" key="6">
    <source>
        <dbReference type="ARBA" id="ARBA00023274"/>
    </source>
</evidence>
<protein>
    <submittedName>
        <fullName evidence="10">U1 small nuclear ribonucleoprotein 70 kDa</fullName>
    </submittedName>
</protein>
<keyword evidence="6 10" id="KW-0687">Ribonucleoprotein</keyword>
<dbReference type="Pfam" id="PF00076">
    <property type="entry name" value="RRM_1"/>
    <property type="match status" value="1"/>
</dbReference>
<comment type="subcellular location">
    <subcellularLocation>
        <location evidence="1">Nucleus speckle</location>
    </subcellularLocation>
    <subcellularLocation>
        <location evidence="2">Nucleus</location>
        <location evidence="2">Nucleoplasm</location>
    </subcellularLocation>
</comment>
<dbReference type="InterPro" id="IPR035979">
    <property type="entry name" value="RBD_domain_sf"/>
</dbReference>
<evidence type="ECO:0000313" key="10">
    <source>
        <dbReference type="EMBL" id="KAJ6815157.1"/>
    </source>
</evidence>
<evidence type="ECO:0000256" key="3">
    <source>
        <dbReference type="ARBA" id="ARBA00022664"/>
    </source>
</evidence>
<keyword evidence="3" id="KW-0507">mRNA processing</keyword>
<name>A0AAX6FFJ3_IRIPA</name>
<evidence type="ECO:0000256" key="7">
    <source>
        <dbReference type="PROSITE-ProRule" id="PRU00176"/>
    </source>
</evidence>
<dbReference type="PANTHER" id="PTHR13952:SF5">
    <property type="entry name" value="U1 SMALL NUCLEAR RIBONUCLEOPROTEIN 70 KDA"/>
    <property type="match status" value="1"/>
</dbReference>
<keyword evidence="5" id="KW-0539">Nucleus</keyword>
<dbReference type="PROSITE" id="PS50102">
    <property type="entry name" value="RRM"/>
    <property type="match status" value="1"/>
</dbReference>
<feature type="compositionally biased region" description="Basic and acidic residues" evidence="8">
    <location>
        <begin position="259"/>
        <end position="304"/>
    </location>
</feature>
<comment type="caution">
    <text evidence="10">The sequence shown here is derived from an EMBL/GenBank/DDBJ whole genome shotgun (WGS) entry which is preliminary data.</text>
</comment>
<evidence type="ECO:0000256" key="2">
    <source>
        <dbReference type="ARBA" id="ARBA00004642"/>
    </source>
</evidence>
<dbReference type="GO" id="GO:0071004">
    <property type="term" value="C:U2-type prespliceosome"/>
    <property type="evidence" value="ECO:0007669"/>
    <property type="project" value="TreeGrafter"/>
</dbReference>
<organism evidence="10 11">
    <name type="scientific">Iris pallida</name>
    <name type="common">Sweet iris</name>
    <dbReference type="NCBI Taxonomy" id="29817"/>
    <lineage>
        <taxon>Eukaryota</taxon>
        <taxon>Viridiplantae</taxon>
        <taxon>Streptophyta</taxon>
        <taxon>Embryophyta</taxon>
        <taxon>Tracheophyta</taxon>
        <taxon>Spermatophyta</taxon>
        <taxon>Magnoliopsida</taxon>
        <taxon>Liliopsida</taxon>
        <taxon>Asparagales</taxon>
        <taxon>Iridaceae</taxon>
        <taxon>Iridoideae</taxon>
        <taxon>Irideae</taxon>
        <taxon>Iris</taxon>
    </lineage>
</organism>
<evidence type="ECO:0000256" key="1">
    <source>
        <dbReference type="ARBA" id="ARBA00004324"/>
    </source>
</evidence>
<dbReference type="InterPro" id="IPR051183">
    <property type="entry name" value="U1_U11-U12_snRNP_70-35kDa"/>
</dbReference>
<dbReference type="InterPro" id="IPR012677">
    <property type="entry name" value="Nucleotide-bd_a/b_plait_sf"/>
</dbReference>
<reference evidence="10" key="2">
    <citation type="submission" date="2023-04" db="EMBL/GenBank/DDBJ databases">
        <authorList>
            <person name="Bruccoleri R.E."/>
            <person name="Oakeley E.J."/>
            <person name="Faust A.-M."/>
            <person name="Dessus-Babus S."/>
            <person name="Altorfer M."/>
            <person name="Burckhardt D."/>
            <person name="Oertli M."/>
            <person name="Naumann U."/>
            <person name="Petersen F."/>
            <person name="Wong J."/>
        </authorList>
    </citation>
    <scope>NUCLEOTIDE SEQUENCE</scope>
    <source>
        <strain evidence="10">GSM-AAB239-AS_SAM_17_03QT</strain>
        <tissue evidence="10">Leaf</tissue>
    </source>
</reference>
<gene>
    <name evidence="10" type="ORF">M6B38_135515</name>
</gene>
<dbReference type="Gene3D" id="3.30.70.330">
    <property type="match status" value="1"/>
</dbReference>
<evidence type="ECO:0000313" key="11">
    <source>
        <dbReference type="Proteomes" id="UP001140949"/>
    </source>
</evidence>
<dbReference type="GO" id="GO:0016607">
    <property type="term" value="C:nuclear speck"/>
    <property type="evidence" value="ECO:0007669"/>
    <property type="project" value="UniProtKB-SubCell"/>
</dbReference>
<evidence type="ECO:0000256" key="8">
    <source>
        <dbReference type="SAM" id="MobiDB-lite"/>
    </source>
</evidence>
<dbReference type="GO" id="GO:0003729">
    <property type="term" value="F:mRNA binding"/>
    <property type="evidence" value="ECO:0007669"/>
    <property type="project" value="TreeGrafter"/>
</dbReference>
<feature type="compositionally biased region" description="Basic and acidic residues" evidence="8">
    <location>
        <begin position="237"/>
        <end position="248"/>
    </location>
</feature>
<proteinExistence type="predicted"/>
<dbReference type="EMBL" id="JANAVB010029217">
    <property type="protein sequence ID" value="KAJ6815157.1"/>
    <property type="molecule type" value="Genomic_DNA"/>
</dbReference>
<feature type="compositionally biased region" description="Basic and acidic residues" evidence="8">
    <location>
        <begin position="393"/>
        <end position="420"/>
    </location>
</feature>
<dbReference type="GO" id="GO:0005685">
    <property type="term" value="C:U1 snRNP"/>
    <property type="evidence" value="ECO:0007669"/>
    <property type="project" value="TreeGrafter"/>
</dbReference>
<feature type="region of interest" description="Disordered" evidence="8">
    <location>
        <begin position="220"/>
        <end position="504"/>
    </location>
</feature>
<evidence type="ECO:0000256" key="5">
    <source>
        <dbReference type="ARBA" id="ARBA00023242"/>
    </source>
</evidence>